<keyword evidence="4" id="KW-0833">Ubl conjugation pathway</keyword>
<dbReference type="InterPro" id="IPR019775">
    <property type="entry name" value="WD40_repeat_CS"/>
</dbReference>
<dbReference type="PANTHER" id="PTHR22852">
    <property type="entry name" value="LETHAL 2 DENTICLELESS PROTEIN RETINOIC ACID-REGULATED NUCLEAR MATRIX-ASSOCIATED PROTEIN"/>
    <property type="match status" value="1"/>
</dbReference>
<dbReference type="OrthoDB" id="2096344at2759"/>
<feature type="compositionally biased region" description="Low complexity" evidence="7">
    <location>
        <begin position="419"/>
        <end position="435"/>
    </location>
</feature>
<dbReference type="Gene3D" id="2.130.10.10">
    <property type="entry name" value="YVTN repeat-like/Quinoprotein amine dehydrogenase"/>
    <property type="match status" value="2"/>
</dbReference>
<dbReference type="InterPro" id="IPR015943">
    <property type="entry name" value="WD40/YVTN_repeat-like_dom_sf"/>
</dbReference>
<organism evidence="8 9">
    <name type="scientific">Biomphalaria glabrata</name>
    <name type="common">Bloodfluke planorb</name>
    <name type="synonym">Freshwater snail</name>
    <dbReference type="NCBI Taxonomy" id="6526"/>
    <lineage>
        <taxon>Eukaryota</taxon>
        <taxon>Metazoa</taxon>
        <taxon>Spiralia</taxon>
        <taxon>Lophotrochozoa</taxon>
        <taxon>Mollusca</taxon>
        <taxon>Gastropoda</taxon>
        <taxon>Heterobranchia</taxon>
        <taxon>Euthyneura</taxon>
        <taxon>Panpulmonata</taxon>
        <taxon>Hygrophila</taxon>
        <taxon>Lymnaeoidea</taxon>
        <taxon>Planorbidae</taxon>
        <taxon>Biomphalaria</taxon>
    </lineage>
</organism>
<dbReference type="PROSITE" id="PS00678">
    <property type="entry name" value="WD_REPEATS_1"/>
    <property type="match status" value="1"/>
</dbReference>
<feature type="compositionally biased region" description="Polar residues" evidence="7">
    <location>
        <begin position="498"/>
        <end position="514"/>
    </location>
</feature>
<feature type="compositionally biased region" description="Polar residues" evidence="7">
    <location>
        <begin position="657"/>
        <end position="666"/>
    </location>
</feature>
<dbReference type="RefSeq" id="XP_013075467.2">
    <property type="nucleotide sequence ID" value="XM_013220013.2"/>
</dbReference>
<gene>
    <name evidence="9" type="primary">LOC106061801</name>
</gene>
<evidence type="ECO:0000256" key="2">
    <source>
        <dbReference type="ARBA" id="ARBA00022574"/>
    </source>
</evidence>
<keyword evidence="3" id="KW-0677">Repeat</keyword>
<protein>
    <submittedName>
        <fullName evidence="9">Denticleless protein homolog</fullName>
    </submittedName>
</protein>
<reference evidence="9" key="1">
    <citation type="submission" date="2025-08" db="UniProtKB">
        <authorList>
            <consortium name="RefSeq"/>
        </authorList>
    </citation>
    <scope>IDENTIFICATION</scope>
</reference>
<feature type="region of interest" description="Disordered" evidence="7">
    <location>
        <begin position="655"/>
        <end position="683"/>
    </location>
</feature>
<evidence type="ECO:0000256" key="7">
    <source>
        <dbReference type="SAM" id="MobiDB-lite"/>
    </source>
</evidence>
<dbReference type="PROSITE" id="PS50082">
    <property type="entry name" value="WD_REPEATS_2"/>
    <property type="match status" value="3"/>
</dbReference>
<comment type="similarity">
    <text evidence="5">Belongs to the WD repeat cdt2 family.</text>
</comment>
<evidence type="ECO:0000256" key="4">
    <source>
        <dbReference type="ARBA" id="ARBA00022786"/>
    </source>
</evidence>
<feature type="region of interest" description="Disordered" evidence="7">
    <location>
        <begin position="492"/>
        <end position="545"/>
    </location>
</feature>
<dbReference type="Proteomes" id="UP001165740">
    <property type="component" value="Chromosome 3"/>
</dbReference>
<proteinExistence type="inferred from homology"/>
<feature type="repeat" description="WD" evidence="6">
    <location>
        <begin position="350"/>
        <end position="384"/>
    </location>
</feature>
<evidence type="ECO:0000313" key="9">
    <source>
        <dbReference type="RefSeq" id="XP_013075467.2"/>
    </source>
</evidence>
<name>A0A9U8E6T3_BIOGL</name>
<dbReference type="GO" id="GO:0007095">
    <property type="term" value="P:mitotic G2 DNA damage checkpoint signaling"/>
    <property type="evidence" value="ECO:0007669"/>
    <property type="project" value="TreeGrafter"/>
</dbReference>
<evidence type="ECO:0000313" key="8">
    <source>
        <dbReference type="Proteomes" id="UP001165740"/>
    </source>
</evidence>
<feature type="region of interest" description="Disordered" evidence="7">
    <location>
        <begin position="419"/>
        <end position="445"/>
    </location>
</feature>
<dbReference type="GO" id="GO:0005634">
    <property type="term" value="C:nucleus"/>
    <property type="evidence" value="ECO:0007669"/>
    <property type="project" value="TreeGrafter"/>
</dbReference>
<keyword evidence="2 6" id="KW-0853">WD repeat</keyword>
<dbReference type="GeneID" id="106061801"/>
<feature type="compositionally biased region" description="Low complexity" evidence="7">
    <location>
        <begin position="515"/>
        <end position="529"/>
    </location>
</feature>
<evidence type="ECO:0000256" key="5">
    <source>
        <dbReference type="ARBA" id="ARBA00038344"/>
    </source>
</evidence>
<dbReference type="GO" id="GO:0043161">
    <property type="term" value="P:proteasome-mediated ubiquitin-dependent protein catabolic process"/>
    <property type="evidence" value="ECO:0007669"/>
    <property type="project" value="TreeGrafter"/>
</dbReference>
<dbReference type="InterPro" id="IPR036322">
    <property type="entry name" value="WD40_repeat_dom_sf"/>
</dbReference>
<evidence type="ECO:0000256" key="3">
    <source>
        <dbReference type="ARBA" id="ARBA00022737"/>
    </source>
</evidence>
<dbReference type="SMART" id="SM00320">
    <property type="entry name" value="WD40"/>
    <property type="match status" value="6"/>
</dbReference>
<dbReference type="AlphaFoldDB" id="A0A9U8E6T3"/>
<accession>A0A9U8E6T3</accession>
<feature type="region of interest" description="Disordered" evidence="7">
    <location>
        <begin position="699"/>
        <end position="719"/>
    </location>
</feature>
<keyword evidence="8" id="KW-1185">Reference proteome</keyword>
<feature type="compositionally biased region" description="Polar residues" evidence="7">
    <location>
        <begin position="699"/>
        <end position="708"/>
    </location>
</feature>
<dbReference type="SUPFAM" id="SSF50978">
    <property type="entry name" value="WD40 repeat-like"/>
    <property type="match status" value="1"/>
</dbReference>
<dbReference type="InterPro" id="IPR001680">
    <property type="entry name" value="WD40_rpt"/>
</dbReference>
<dbReference type="InterPro" id="IPR051865">
    <property type="entry name" value="WD-repeat_CDT2_adapter"/>
</dbReference>
<dbReference type="PROSITE" id="PS50294">
    <property type="entry name" value="WD_REPEATS_REGION"/>
    <property type="match status" value="3"/>
</dbReference>
<comment type="pathway">
    <text evidence="1">Protein modification; protein ubiquitination.</text>
</comment>
<sequence length="743" mass="82030">MLNHYLFQRSILGSSSSSATQLTPALDTSFVLRKLKNYSTDEYSTIDSDGMSVPPLACAFAKMYQWQHVVGIVDEDGYLVLYNTNKTGQAAVLKTWQVHANAVFDIEWLREENKILTASGDQRILLHDVETCAKLDIFKGHSSSVKSISCRSGDDAVFVTGSRDGHIMLWDKRISSKDGAIPPTCTISNAHMLQQTSVTPKARKKTISKSAQQSVTSVLFQDDNFVISAGAVDGCLKVWDIRKNYRTKPPKPVHTFHYPGNNSRKHGYSSLVLTSNGLRLFANCTDDAIYEYDMAAYNTSPVRTWRGHKNSTFYVKSALSPDDQFLLSGSSDELAYIWQINKPFMAPIVLKSHTAEVTSVAWCPNDLTKLVTLSDDSKAKFWRVYCRELKKKFHPEWFGRAEQISKERATSTVFDAPLLQSKPSSQPASPSIPKSDLQKSKSNITSSPTCITNWLKRKASSDSQESLNSGQLLKKRLHPDWFGRAEEISKERAACTESPLQQSKLSQPVSPSIQKSKSNPTSSPSSITNWLKRKASSDSQESLSVHEIKKQFLPDGCGRAEKNFKGRATSTILDAPLLQSLQPVSPSTSKSDLDKSRYNCSSPTCITAWLKSKTSSDGQESLNLGHELKKKLHPDGCGRAEDISKEKATCTPLDAPLQQSKVSQPGSPSIPKSNLPKSKSNLSSSSTCIINWLKRKASSDSQESSNSGLPPCKIAHRTDSVDSNLPPLVSSPCFEKPSIVLQM</sequence>
<dbReference type="Pfam" id="PF00400">
    <property type="entry name" value="WD40"/>
    <property type="match status" value="4"/>
</dbReference>
<dbReference type="GO" id="GO:0030674">
    <property type="term" value="F:protein-macromolecule adaptor activity"/>
    <property type="evidence" value="ECO:0007669"/>
    <property type="project" value="TreeGrafter"/>
</dbReference>
<dbReference type="KEGG" id="bgt:106061801"/>
<dbReference type="PANTHER" id="PTHR22852:SF0">
    <property type="entry name" value="DENTICLELESS PROTEIN HOMOLOG"/>
    <property type="match status" value="1"/>
</dbReference>
<evidence type="ECO:0000256" key="1">
    <source>
        <dbReference type="ARBA" id="ARBA00004906"/>
    </source>
</evidence>
<feature type="compositionally biased region" description="Low complexity" evidence="7">
    <location>
        <begin position="667"/>
        <end position="683"/>
    </location>
</feature>
<evidence type="ECO:0000256" key="6">
    <source>
        <dbReference type="PROSITE-ProRule" id="PRU00221"/>
    </source>
</evidence>
<feature type="repeat" description="WD" evidence="6">
    <location>
        <begin position="208"/>
        <end position="249"/>
    </location>
</feature>
<feature type="repeat" description="WD" evidence="6">
    <location>
        <begin position="138"/>
        <end position="171"/>
    </location>
</feature>